<dbReference type="RefSeq" id="WP_042205279.1">
    <property type="nucleotide sequence ID" value="NZ_CP009288.1"/>
</dbReference>
<evidence type="ECO:0000313" key="2">
    <source>
        <dbReference type="Proteomes" id="UP000029409"/>
    </source>
</evidence>
<protein>
    <submittedName>
        <fullName evidence="1">Uncharacterized protein</fullName>
    </submittedName>
</protein>
<dbReference type="KEGG" id="pdu:PDUR_04695"/>
<dbReference type="eggNOG" id="ENOG50349BP">
    <property type="taxonomic scope" value="Bacteria"/>
</dbReference>
<organism evidence="1 2">
    <name type="scientific">Paenibacillus durus</name>
    <name type="common">Paenibacillus azotofixans</name>
    <dbReference type="NCBI Taxonomy" id="44251"/>
    <lineage>
        <taxon>Bacteria</taxon>
        <taxon>Bacillati</taxon>
        <taxon>Bacillota</taxon>
        <taxon>Bacilli</taxon>
        <taxon>Bacillales</taxon>
        <taxon>Paenibacillaceae</taxon>
        <taxon>Paenibacillus</taxon>
    </lineage>
</organism>
<sequence length="263" mass="31336">MSKFYIDEANRAKSFIISSNELFRFAFPLNFVVDLSENDDLVENGADKSIEKEIRNTLFIYFKLFKLFNEFLENEQLYHQLIKSEVEYFLMRYRIVFDIIDKHLIKSINIDRKKIETTIYNSDEFLQLKSIRNKLAHEGLRCHIFQFGKDPQLSFQIYDAGTLEDNIILPEIFMDKRGSHIYFLQHYITWLIAIMFNFLQKYFIEIQEIRLNGGTPSQDTLETIQFLERGNNHPLSRITFLFGELLTLQEGLDKFIAYVEQDT</sequence>
<name>A0A089HJT8_PAEDU</name>
<dbReference type="Proteomes" id="UP000029409">
    <property type="component" value="Chromosome"/>
</dbReference>
<dbReference type="STRING" id="44251.PDUR_04695"/>
<proteinExistence type="predicted"/>
<evidence type="ECO:0000313" key="1">
    <source>
        <dbReference type="EMBL" id="AIQ11362.1"/>
    </source>
</evidence>
<keyword evidence="2" id="KW-1185">Reference proteome</keyword>
<gene>
    <name evidence="1" type="ORF">PDUR_04695</name>
</gene>
<reference evidence="1 2" key="1">
    <citation type="submission" date="2014-08" db="EMBL/GenBank/DDBJ databases">
        <title>Comparative genomics of the Paenibacillus odorifer group.</title>
        <authorList>
            <person name="den Bakker H.C."/>
            <person name="Tsai Y.-C."/>
            <person name="Martin N."/>
            <person name="Korlach J."/>
            <person name="Wiedmann M."/>
        </authorList>
    </citation>
    <scope>NUCLEOTIDE SEQUENCE [LARGE SCALE GENOMIC DNA]</scope>
    <source>
        <strain evidence="1 2">DSM 1735</strain>
    </source>
</reference>
<dbReference type="AlphaFoldDB" id="A0A089HJT8"/>
<dbReference type="OrthoDB" id="9958169at2"/>
<accession>A0A089HJT8</accession>
<dbReference type="EMBL" id="CP009288">
    <property type="protein sequence ID" value="AIQ11362.1"/>
    <property type="molecule type" value="Genomic_DNA"/>
</dbReference>